<evidence type="ECO:0000259" key="7">
    <source>
        <dbReference type="Pfam" id="PF13847"/>
    </source>
</evidence>
<dbReference type="AlphaFoldDB" id="A0AAD5S8L8"/>
<dbReference type="InterPro" id="IPR006145">
    <property type="entry name" value="PsdUridine_synth_RsuA/RluA"/>
</dbReference>
<evidence type="ECO:0000256" key="3">
    <source>
        <dbReference type="ARBA" id="ARBA00022691"/>
    </source>
</evidence>
<evidence type="ECO:0000256" key="1">
    <source>
        <dbReference type="ARBA" id="ARBA00022603"/>
    </source>
</evidence>
<keyword evidence="3" id="KW-0949">S-adenosyl-L-methionine</keyword>
<dbReference type="InterPro" id="IPR036986">
    <property type="entry name" value="S4_RNA-bd_sf"/>
</dbReference>
<evidence type="ECO:0000256" key="4">
    <source>
        <dbReference type="ARBA" id="ARBA00023235"/>
    </source>
</evidence>
<dbReference type="InterPro" id="IPR020103">
    <property type="entry name" value="PsdUridine_synth_cat_dom_sf"/>
</dbReference>
<dbReference type="Pfam" id="PF13847">
    <property type="entry name" value="Methyltransf_31"/>
    <property type="match status" value="1"/>
</dbReference>
<dbReference type="Gene3D" id="3.10.290.10">
    <property type="entry name" value="RNA-binding S4 domain"/>
    <property type="match status" value="1"/>
</dbReference>
<dbReference type="SUPFAM" id="SSF53335">
    <property type="entry name" value="S-adenosyl-L-methionine-dependent methyltransferases"/>
    <property type="match status" value="1"/>
</dbReference>
<dbReference type="InterPro" id="IPR025714">
    <property type="entry name" value="Methyltranfer_dom"/>
</dbReference>
<organism evidence="8 9">
    <name type="scientific">Rhizophlyctis rosea</name>
    <dbReference type="NCBI Taxonomy" id="64517"/>
    <lineage>
        <taxon>Eukaryota</taxon>
        <taxon>Fungi</taxon>
        <taxon>Fungi incertae sedis</taxon>
        <taxon>Chytridiomycota</taxon>
        <taxon>Chytridiomycota incertae sedis</taxon>
        <taxon>Chytridiomycetes</taxon>
        <taxon>Rhizophlyctidales</taxon>
        <taxon>Rhizophlyctidaceae</taxon>
        <taxon>Rhizophlyctis</taxon>
    </lineage>
</organism>
<feature type="domain" description="Pseudouridine synthase RsuA/RluA-like" evidence="6">
    <location>
        <begin position="110"/>
        <end position="260"/>
    </location>
</feature>
<dbReference type="InterPro" id="IPR029063">
    <property type="entry name" value="SAM-dependent_MTases_sf"/>
</dbReference>
<keyword evidence="4" id="KW-0413">Isomerase</keyword>
<dbReference type="Pfam" id="PF00849">
    <property type="entry name" value="PseudoU_synth_2"/>
    <property type="match status" value="1"/>
</dbReference>
<protein>
    <recommendedName>
        <fullName evidence="10">S-adenosyl-L-methionine-dependent methyltransferase</fullName>
    </recommendedName>
</protein>
<keyword evidence="1" id="KW-0489">Methyltransferase</keyword>
<dbReference type="GO" id="GO:0009982">
    <property type="term" value="F:pseudouridine synthase activity"/>
    <property type="evidence" value="ECO:0007669"/>
    <property type="project" value="InterPro"/>
</dbReference>
<dbReference type="NCBIfam" id="TIGR00536">
    <property type="entry name" value="hemK_fam"/>
    <property type="match status" value="1"/>
</dbReference>
<dbReference type="CDD" id="cd02440">
    <property type="entry name" value="AdoMet_MTases"/>
    <property type="match status" value="1"/>
</dbReference>
<feature type="region of interest" description="Disordered" evidence="5">
    <location>
        <begin position="1"/>
        <end position="31"/>
    </location>
</feature>
<dbReference type="EMBL" id="JADGJD010000963">
    <property type="protein sequence ID" value="KAJ3047430.1"/>
    <property type="molecule type" value="Genomic_DNA"/>
</dbReference>
<dbReference type="PANTHER" id="PTHR18895">
    <property type="entry name" value="HEMK METHYLTRANSFERASE"/>
    <property type="match status" value="1"/>
</dbReference>
<evidence type="ECO:0000313" key="9">
    <source>
        <dbReference type="Proteomes" id="UP001212841"/>
    </source>
</evidence>
<dbReference type="SUPFAM" id="SSF55120">
    <property type="entry name" value="Pseudouridine synthase"/>
    <property type="match status" value="1"/>
</dbReference>
<name>A0AAD5S8L8_9FUNG</name>
<feature type="domain" description="Methyltransferase" evidence="7">
    <location>
        <begin position="402"/>
        <end position="488"/>
    </location>
</feature>
<dbReference type="GO" id="GO:0008276">
    <property type="term" value="F:protein methyltransferase activity"/>
    <property type="evidence" value="ECO:0007669"/>
    <property type="project" value="InterPro"/>
</dbReference>
<feature type="compositionally biased region" description="Low complexity" evidence="5">
    <location>
        <begin position="17"/>
        <end position="31"/>
    </location>
</feature>
<comment type="caution">
    <text evidence="8">The sequence shown here is derived from an EMBL/GenBank/DDBJ whole genome shotgun (WGS) entry which is preliminary data.</text>
</comment>
<dbReference type="InterPro" id="IPR004556">
    <property type="entry name" value="HemK-like"/>
</dbReference>
<accession>A0AAD5S8L8</accession>
<dbReference type="GO" id="GO:0003723">
    <property type="term" value="F:RNA binding"/>
    <property type="evidence" value="ECO:0007669"/>
    <property type="project" value="InterPro"/>
</dbReference>
<dbReference type="PANTHER" id="PTHR18895:SF74">
    <property type="entry name" value="MTRF1L RELEASE FACTOR GLUTAMINE METHYLTRANSFERASE"/>
    <property type="match status" value="1"/>
</dbReference>
<dbReference type="Gene3D" id="3.30.2350.10">
    <property type="entry name" value="Pseudouridine synthase"/>
    <property type="match status" value="1"/>
</dbReference>
<evidence type="ECO:0008006" key="10">
    <source>
        <dbReference type="Google" id="ProtNLM"/>
    </source>
</evidence>
<evidence type="ECO:0000256" key="5">
    <source>
        <dbReference type="SAM" id="MobiDB-lite"/>
    </source>
</evidence>
<dbReference type="PROSITE" id="PS00092">
    <property type="entry name" value="N6_MTASE"/>
    <property type="match status" value="1"/>
</dbReference>
<keyword evidence="2" id="KW-0808">Transferase</keyword>
<dbReference type="GO" id="GO:0001522">
    <property type="term" value="P:pseudouridine synthesis"/>
    <property type="evidence" value="ECO:0007669"/>
    <property type="project" value="InterPro"/>
</dbReference>
<proteinExistence type="predicted"/>
<dbReference type="InterPro" id="IPR002052">
    <property type="entry name" value="DNA_methylase_N6_adenine_CS"/>
</dbReference>
<dbReference type="Gene3D" id="3.40.50.150">
    <property type="entry name" value="Vaccinia Virus protein VP39"/>
    <property type="match status" value="1"/>
</dbReference>
<evidence type="ECO:0000256" key="2">
    <source>
        <dbReference type="ARBA" id="ARBA00022679"/>
    </source>
</evidence>
<reference evidence="8" key="1">
    <citation type="submission" date="2020-05" db="EMBL/GenBank/DDBJ databases">
        <title>Phylogenomic resolution of chytrid fungi.</title>
        <authorList>
            <person name="Stajich J.E."/>
            <person name="Amses K."/>
            <person name="Simmons R."/>
            <person name="Seto K."/>
            <person name="Myers J."/>
            <person name="Bonds A."/>
            <person name="Quandt C.A."/>
            <person name="Barry K."/>
            <person name="Liu P."/>
            <person name="Grigoriev I."/>
            <person name="Longcore J.E."/>
            <person name="James T.Y."/>
        </authorList>
    </citation>
    <scope>NUCLEOTIDE SEQUENCE</scope>
    <source>
        <strain evidence="8">JEL0318</strain>
    </source>
</reference>
<sequence>MSTSPAPANPFNPPAPQSSSTTRASTANVTTTDAGTKLHKFIRKAFPTICTSRSQVHRAFKESKVLLNDRLGSETMVLMEGDKVSLLRDLADSQRDTNYVKIDIKHEDDHVAIVLKPSGIATRQLQTKTLERALPYNLTRSTQPDALDQPYPINDLSRATSGLVVVAKTEGMKTKLRDMLGHNQIDLRYHLICHGNLGTTGGKEEGEEFVIPEDLDGAPAATVCKILKITRTRNSPSGYVTTAQCHSLHGSSKHQIRIHLLNKSHPVIGNSKYTELHRSAKGNGVYMALTSIRFVHPANGEQMSMEVPEPAKFEAFRIKDQKAWERKRLEEEEALRTVRDGEGEGDVEGLRDGPLAYVTGEQEFYGLKFHVTPAVMVPRPASQTLVRTVVAHLQQTGIESPSILDLGTGSGCLLISTLTAFPFATGVGLDASPTALEVAKRNSYKLSVSDRSSFILGEFAKLGQALSILKAICDGPQPRYPFDVIICNPPYLNKRRTKNFEAQALKGEPEEALFAGGTGYEAYEAIEEGLKDVGGEGVEGVSALRAGTLLVLEVAPGMAKIVKQIFEKRGRKFKVANQEDGVSGPSVVAVESSEIEQADTLNVGGGEGRWTFVDLIRDDKGLERCIVFRRTG</sequence>
<dbReference type="InterPro" id="IPR050320">
    <property type="entry name" value="N5-glutamine_MTase"/>
</dbReference>
<feature type="compositionally biased region" description="Pro residues" evidence="5">
    <location>
        <begin position="7"/>
        <end position="16"/>
    </location>
</feature>
<dbReference type="Proteomes" id="UP001212841">
    <property type="component" value="Unassembled WGS sequence"/>
</dbReference>
<dbReference type="GO" id="GO:0032259">
    <property type="term" value="P:methylation"/>
    <property type="evidence" value="ECO:0007669"/>
    <property type="project" value="UniProtKB-KW"/>
</dbReference>
<evidence type="ECO:0000259" key="6">
    <source>
        <dbReference type="Pfam" id="PF00849"/>
    </source>
</evidence>
<evidence type="ECO:0000313" key="8">
    <source>
        <dbReference type="EMBL" id="KAJ3047430.1"/>
    </source>
</evidence>
<gene>
    <name evidence="8" type="ORF">HK097_011540</name>
</gene>
<keyword evidence="9" id="KW-1185">Reference proteome</keyword>